<gene>
    <name evidence="1" type="ORF">Tci_003752</name>
</gene>
<accession>A0A6L2J7W5</accession>
<protein>
    <recommendedName>
        <fullName evidence="2">Reverse transcriptase domain-containing protein</fullName>
    </recommendedName>
</protein>
<dbReference type="EMBL" id="BKCJ010000285">
    <property type="protein sequence ID" value="GEU31774.1"/>
    <property type="molecule type" value="Genomic_DNA"/>
</dbReference>
<comment type="caution">
    <text evidence="1">The sequence shown here is derived from an EMBL/GenBank/DDBJ whole genome shotgun (WGS) entry which is preliminary data.</text>
</comment>
<reference evidence="1" key="1">
    <citation type="journal article" date="2019" name="Sci. Rep.">
        <title>Draft genome of Tanacetum cinerariifolium, the natural source of mosquito coil.</title>
        <authorList>
            <person name="Yamashiro T."/>
            <person name="Shiraishi A."/>
            <person name="Satake H."/>
            <person name="Nakayama K."/>
        </authorList>
    </citation>
    <scope>NUCLEOTIDE SEQUENCE</scope>
</reference>
<evidence type="ECO:0000313" key="1">
    <source>
        <dbReference type="EMBL" id="GEU31774.1"/>
    </source>
</evidence>
<proteinExistence type="predicted"/>
<name>A0A6L2J7W5_TANCI</name>
<sequence length="336" mass="38801">MKLFKTLSLDYLSLPKFDLFSDHEDQSEEEVAEAIGEPTMEEYMTKTRDNYGSRIARPKIDDKAHFELKGQFLKELRDNTFSGSNNEDANEHIEKVLGIVDLFHIPEVTQDQIMLRVFPVSLTGAEIRWLRNEPSDMQEVILFYKGLDVPTRKILDSKGTIPSMKADDAKKAIQDMVDHSQKWHNGMYTRTRSTDPSDGLVVIQEQLNNLGREINKVNEKVYATQVGRESYNEPHYTKDFPLKEEGKTFKEAYNTQFGVPFPQGGRYKAAALRFYQRDNRNPLYQERRQTMEESLSKFMAEYAKRHDENSNLIRVTRAATDAAIRNQGASIKALEN</sequence>
<organism evidence="1">
    <name type="scientific">Tanacetum cinerariifolium</name>
    <name type="common">Dalmatian daisy</name>
    <name type="synonym">Chrysanthemum cinerariifolium</name>
    <dbReference type="NCBI Taxonomy" id="118510"/>
    <lineage>
        <taxon>Eukaryota</taxon>
        <taxon>Viridiplantae</taxon>
        <taxon>Streptophyta</taxon>
        <taxon>Embryophyta</taxon>
        <taxon>Tracheophyta</taxon>
        <taxon>Spermatophyta</taxon>
        <taxon>Magnoliopsida</taxon>
        <taxon>eudicotyledons</taxon>
        <taxon>Gunneridae</taxon>
        <taxon>Pentapetalae</taxon>
        <taxon>asterids</taxon>
        <taxon>campanulids</taxon>
        <taxon>Asterales</taxon>
        <taxon>Asteraceae</taxon>
        <taxon>Asteroideae</taxon>
        <taxon>Anthemideae</taxon>
        <taxon>Anthemidinae</taxon>
        <taxon>Tanacetum</taxon>
    </lineage>
</organism>
<dbReference type="AlphaFoldDB" id="A0A6L2J7W5"/>
<evidence type="ECO:0008006" key="2">
    <source>
        <dbReference type="Google" id="ProtNLM"/>
    </source>
</evidence>